<protein>
    <submittedName>
        <fullName evidence="2">Uncharacterized protein</fullName>
    </submittedName>
</protein>
<evidence type="ECO:0000313" key="2">
    <source>
        <dbReference type="EMBL" id="KAA3452472.1"/>
    </source>
</evidence>
<dbReference type="AlphaFoldDB" id="A0A5B6U8L9"/>
<name>A0A5B6U8L9_9ROSI</name>
<comment type="caution">
    <text evidence="2">The sequence shown here is derived from an EMBL/GenBank/DDBJ whole genome shotgun (WGS) entry which is preliminary data.</text>
</comment>
<reference evidence="3" key="1">
    <citation type="journal article" date="2019" name="Plant Biotechnol. J.">
        <title>Genome sequencing of the Australian wild diploid species Gossypium australe highlights disease resistance and delayed gland morphogenesis.</title>
        <authorList>
            <person name="Cai Y."/>
            <person name="Cai X."/>
            <person name="Wang Q."/>
            <person name="Wang P."/>
            <person name="Zhang Y."/>
            <person name="Cai C."/>
            <person name="Xu Y."/>
            <person name="Wang K."/>
            <person name="Zhou Z."/>
            <person name="Wang C."/>
            <person name="Geng S."/>
            <person name="Li B."/>
            <person name="Dong Q."/>
            <person name="Hou Y."/>
            <person name="Wang H."/>
            <person name="Ai P."/>
            <person name="Liu Z."/>
            <person name="Yi F."/>
            <person name="Sun M."/>
            <person name="An G."/>
            <person name="Cheng J."/>
            <person name="Zhang Y."/>
            <person name="Shi Q."/>
            <person name="Xie Y."/>
            <person name="Shi X."/>
            <person name="Chang Y."/>
            <person name="Huang F."/>
            <person name="Chen Y."/>
            <person name="Hong S."/>
            <person name="Mi L."/>
            <person name="Sun Q."/>
            <person name="Zhang L."/>
            <person name="Zhou B."/>
            <person name="Peng R."/>
            <person name="Zhang X."/>
            <person name="Liu F."/>
        </authorList>
    </citation>
    <scope>NUCLEOTIDE SEQUENCE [LARGE SCALE GENOMIC DNA]</scope>
    <source>
        <strain evidence="3">cv. PA1801</strain>
    </source>
</reference>
<accession>A0A5B6U8L9</accession>
<dbReference type="EMBL" id="SMMG02000027">
    <property type="protein sequence ID" value="KAA3452472.1"/>
    <property type="molecule type" value="Genomic_DNA"/>
</dbReference>
<keyword evidence="3" id="KW-1185">Reference proteome</keyword>
<gene>
    <name evidence="2" type="ORF">EPI10_034419</name>
</gene>
<dbReference type="OrthoDB" id="10590389at2759"/>
<sequence length="173" mass="20266">MTLFWRLKLKSKTTSFYNPYLSQNFSKKIILALSKKKSEILLFFSEINPKTGLGSSSRSRRRCRRSRWPEKKKKKNTLLDPFFTLNPDLKSKSPKNLPKIKKRQGNSSVSSSPIARKVLGRSIERTLLFWCNAAKPWEMGALRRHVGGSKRVRRTWGVRVRQKSDWEQRTINI</sequence>
<feature type="region of interest" description="Disordered" evidence="1">
    <location>
        <begin position="51"/>
        <end position="75"/>
    </location>
</feature>
<organism evidence="2 3">
    <name type="scientific">Gossypium australe</name>
    <dbReference type="NCBI Taxonomy" id="47621"/>
    <lineage>
        <taxon>Eukaryota</taxon>
        <taxon>Viridiplantae</taxon>
        <taxon>Streptophyta</taxon>
        <taxon>Embryophyta</taxon>
        <taxon>Tracheophyta</taxon>
        <taxon>Spermatophyta</taxon>
        <taxon>Magnoliopsida</taxon>
        <taxon>eudicotyledons</taxon>
        <taxon>Gunneridae</taxon>
        <taxon>Pentapetalae</taxon>
        <taxon>rosids</taxon>
        <taxon>malvids</taxon>
        <taxon>Malvales</taxon>
        <taxon>Malvaceae</taxon>
        <taxon>Malvoideae</taxon>
        <taxon>Gossypium</taxon>
    </lineage>
</organism>
<evidence type="ECO:0000256" key="1">
    <source>
        <dbReference type="SAM" id="MobiDB-lite"/>
    </source>
</evidence>
<proteinExistence type="predicted"/>
<evidence type="ECO:0000313" key="3">
    <source>
        <dbReference type="Proteomes" id="UP000325315"/>
    </source>
</evidence>
<feature type="region of interest" description="Disordered" evidence="1">
    <location>
        <begin position="89"/>
        <end position="112"/>
    </location>
</feature>
<dbReference type="Proteomes" id="UP000325315">
    <property type="component" value="Unassembled WGS sequence"/>
</dbReference>
<feature type="compositionally biased region" description="Basic residues" evidence="1">
    <location>
        <begin position="58"/>
        <end position="75"/>
    </location>
</feature>